<feature type="domain" description="Methyl-accepting transducer" evidence="5">
    <location>
        <begin position="215"/>
        <end position="455"/>
    </location>
</feature>
<gene>
    <name evidence="6" type="ORF">VZ95_13095</name>
</gene>
<dbReference type="PROSITE" id="PS50111">
    <property type="entry name" value="CHEMOTAXIS_TRANSDUC_2"/>
    <property type="match status" value="1"/>
</dbReference>
<dbReference type="AlphaFoldDB" id="A0A0F3IUA8"/>
<evidence type="ECO:0000313" key="7">
    <source>
        <dbReference type="Proteomes" id="UP000033774"/>
    </source>
</evidence>
<evidence type="ECO:0000313" key="6">
    <source>
        <dbReference type="EMBL" id="KJV09179.1"/>
    </source>
</evidence>
<evidence type="ECO:0000256" key="1">
    <source>
        <dbReference type="ARBA" id="ARBA00023224"/>
    </source>
</evidence>
<dbReference type="Gene3D" id="1.10.287.950">
    <property type="entry name" value="Methyl-accepting chemotaxis protein"/>
    <property type="match status" value="1"/>
</dbReference>
<evidence type="ECO:0000256" key="2">
    <source>
        <dbReference type="PROSITE-ProRule" id="PRU00284"/>
    </source>
</evidence>
<protein>
    <recommendedName>
        <fullName evidence="5">Methyl-accepting transducer domain-containing protein</fullName>
    </recommendedName>
</protein>
<dbReference type="GO" id="GO:0007165">
    <property type="term" value="P:signal transduction"/>
    <property type="evidence" value="ECO:0007669"/>
    <property type="project" value="UniProtKB-KW"/>
</dbReference>
<evidence type="ECO:0000256" key="3">
    <source>
        <dbReference type="SAM" id="Coils"/>
    </source>
</evidence>
<dbReference type="EMBL" id="LAJY01000338">
    <property type="protein sequence ID" value="KJV09179.1"/>
    <property type="molecule type" value="Genomic_DNA"/>
</dbReference>
<accession>A0A0F3IUA8</accession>
<dbReference type="PANTHER" id="PTHR32089:SF112">
    <property type="entry name" value="LYSOZYME-LIKE PROTEIN-RELATED"/>
    <property type="match status" value="1"/>
</dbReference>
<name>A0A0F3IUA8_9PROT</name>
<keyword evidence="7" id="KW-1185">Reference proteome</keyword>
<feature type="transmembrane region" description="Helical" evidence="4">
    <location>
        <begin position="68"/>
        <end position="88"/>
    </location>
</feature>
<keyword evidence="1 2" id="KW-0807">Transducer</keyword>
<keyword evidence="4" id="KW-0812">Transmembrane</keyword>
<keyword evidence="4" id="KW-1133">Transmembrane helix</keyword>
<dbReference type="SUPFAM" id="SSF58104">
    <property type="entry name" value="Methyl-accepting chemotaxis protein (MCP) signaling domain"/>
    <property type="match status" value="1"/>
</dbReference>
<dbReference type="InterPro" id="IPR004089">
    <property type="entry name" value="MCPsignal_dom"/>
</dbReference>
<dbReference type="OrthoDB" id="354287at2"/>
<comment type="caution">
    <text evidence="6">The sequence shown here is derived from an EMBL/GenBank/DDBJ whole genome shotgun (WGS) entry which is preliminary data.</text>
</comment>
<dbReference type="SMART" id="SM00283">
    <property type="entry name" value="MA"/>
    <property type="match status" value="1"/>
</dbReference>
<feature type="coiled-coil region" evidence="3">
    <location>
        <begin position="176"/>
        <end position="205"/>
    </location>
</feature>
<feature type="transmembrane region" description="Helical" evidence="4">
    <location>
        <begin position="120"/>
        <end position="138"/>
    </location>
</feature>
<feature type="transmembrane region" description="Helical" evidence="4">
    <location>
        <begin position="37"/>
        <end position="56"/>
    </location>
</feature>
<reference evidence="6 7" key="1">
    <citation type="submission" date="2015-03" db="EMBL/GenBank/DDBJ databases">
        <title>Draft genome sequence of Elstera litoralis.</title>
        <authorList>
            <person name="Rahalkar M.C."/>
            <person name="Dhakephalkar P.K."/>
            <person name="Pore S.D."/>
            <person name="Arora P."/>
            <person name="Kapse N.G."/>
            <person name="Pandit P.S."/>
        </authorList>
    </citation>
    <scope>NUCLEOTIDE SEQUENCE [LARGE SCALE GENOMIC DNA]</scope>
    <source>
        <strain evidence="6 7">Dia-1</strain>
    </source>
</reference>
<dbReference type="GO" id="GO:0016020">
    <property type="term" value="C:membrane"/>
    <property type="evidence" value="ECO:0007669"/>
    <property type="project" value="InterPro"/>
</dbReference>
<dbReference type="PANTHER" id="PTHR32089">
    <property type="entry name" value="METHYL-ACCEPTING CHEMOTAXIS PROTEIN MCPB"/>
    <property type="match status" value="1"/>
</dbReference>
<dbReference type="PATRIC" id="fig|552518.3.peg.2274"/>
<keyword evidence="3" id="KW-0175">Coiled coil</keyword>
<dbReference type="Proteomes" id="UP000033774">
    <property type="component" value="Unassembled WGS sequence"/>
</dbReference>
<feature type="transmembrane region" description="Helical" evidence="4">
    <location>
        <begin position="144"/>
        <end position="166"/>
    </location>
</feature>
<evidence type="ECO:0000259" key="5">
    <source>
        <dbReference type="PROSITE" id="PS50111"/>
    </source>
</evidence>
<feature type="transmembrane region" description="Helical" evidence="4">
    <location>
        <begin position="12"/>
        <end position="31"/>
    </location>
</feature>
<dbReference type="Pfam" id="PF00015">
    <property type="entry name" value="MCPsignal"/>
    <property type="match status" value="1"/>
</dbReference>
<keyword evidence="4" id="KW-0472">Membrane</keyword>
<organism evidence="6 7">
    <name type="scientific">Elstera litoralis</name>
    <dbReference type="NCBI Taxonomy" id="552518"/>
    <lineage>
        <taxon>Bacteria</taxon>
        <taxon>Pseudomonadati</taxon>
        <taxon>Pseudomonadota</taxon>
        <taxon>Alphaproteobacteria</taxon>
        <taxon>Rhodospirillales</taxon>
        <taxon>Rhodospirillaceae</taxon>
        <taxon>Elstera</taxon>
    </lineage>
</organism>
<proteinExistence type="predicted"/>
<evidence type="ECO:0000256" key="4">
    <source>
        <dbReference type="SAM" id="Phobius"/>
    </source>
</evidence>
<sequence length="489" mass="51311">MEELIRLRDKSAVFMVIFIAAHVPVVALLAWARGNNLLIPVALSFALSGAVLLAWFANRQALSTRLTIAAALIGQVSLLVYGLAGHPWQADMHMYYFAAIAVLAVFCDGRVVVMGATVTALHHLILNFVFPAAVFSGGSDLARVLLHAVLVVMETGALAWLCLMLGKAVALSSNTLKTLEEKTQAEAAQADRLREQEEAQETKLRTQRLALAERFEARIGQVTRRLADSVTVMQKSATTLATAVSQVADASQDVTQSSRIANDGALAAASATQQLHQSINEIGSKIDATAGAAQEAVLSAEKTGERVQHLAEAADRIGQVIRLIQDIAAQTNLLALNATIEAARAGDAGKGFAVVAAEVKQLATQTARATEDIQTQVTAIQSETDQAVEAIVKIGEAITDINGLAGSVAAAVHQQDSVTGDLAGRVRIVAKEMTAASGALGTISGDTRAAQQVADTLLGVAKMLAEQSDQLRGDVDSFLSDVRADANAA</sequence>
<feature type="transmembrane region" description="Helical" evidence="4">
    <location>
        <begin position="94"/>
        <end position="113"/>
    </location>
</feature>